<dbReference type="InterPro" id="IPR004358">
    <property type="entry name" value="Sig_transdc_His_kin-like_C"/>
</dbReference>
<dbReference type="PANTHER" id="PTHR45453">
    <property type="entry name" value="PHOSPHATE REGULON SENSOR PROTEIN PHOR"/>
    <property type="match status" value="1"/>
</dbReference>
<dbReference type="InterPro" id="IPR050351">
    <property type="entry name" value="BphY/WalK/GraS-like"/>
</dbReference>
<dbReference type="Pfam" id="PF00512">
    <property type="entry name" value="HisKA"/>
    <property type="match status" value="1"/>
</dbReference>
<feature type="domain" description="HAMP" evidence="12">
    <location>
        <begin position="181"/>
        <end position="233"/>
    </location>
</feature>
<dbReference type="InterPro" id="IPR036890">
    <property type="entry name" value="HATPase_C_sf"/>
</dbReference>
<dbReference type="CDD" id="cd00082">
    <property type="entry name" value="HisKA"/>
    <property type="match status" value="1"/>
</dbReference>
<dbReference type="SUPFAM" id="SSF55785">
    <property type="entry name" value="PYP-like sensor domain (PAS domain)"/>
    <property type="match status" value="1"/>
</dbReference>
<dbReference type="Pfam" id="PF08448">
    <property type="entry name" value="PAS_4"/>
    <property type="match status" value="1"/>
</dbReference>
<evidence type="ECO:0000256" key="7">
    <source>
        <dbReference type="ARBA" id="ARBA00023012"/>
    </source>
</evidence>
<feature type="transmembrane region" description="Helical" evidence="10">
    <location>
        <begin position="156"/>
        <end position="176"/>
    </location>
</feature>
<comment type="catalytic activity">
    <reaction evidence="1">
        <text>ATP + protein L-histidine = ADP + protein N-phospho-L-histidine.</text>
        <dbReference type="EC" id="2.7.13.3"/>
    </reaction>
</comment>
<name>A0A1C6J215_9FIRM</name>
<organism evidence="13">
    <name type="scientific">uncultured Anaerotruncus sp</name>
    <dbReference type="NCBI Taxonomy" id="905011"/>
    <lineage>
        <taxon>Bacteria</taxon>
        <taxon>Bacillati</taxon>
        <taxon>Bacillota</taxon>
        <taxon>Clostridia</taxon>
        <taxon>Eubacteriales</taxon>
        <taxon>Oscillospiraceae</taxon>
        <taxon>Anaerotruncus</taxon>
        <taxon>environmental samples</taxon>
    </lineage>
</organism>
<feature type="coiled-coil region" evidence="9">
    <location>
        <begin position="218"/>
        <end position="245"/>
    </location>
</feature>
<dbReference type="GO" id="GO:0004721">
    <property type="term" value="F:phosphoprotein phosphatase activity"/>
    <property type="evidence" value="ECO:0007669"/>
    <property type="project" value="TreeGrafter"/>
</dbReference>
<feature type="domain" description="Histidine kinase" evidence="11">
    <location>
        <begin position="371"/>
        <end position="587"/>
    </location>
</feature>
<evidence type="ECO:0000259" key="12">
    <source>
        <dbReference type="PROSITE" id="PS50885"/>
    </source>
</evidence>
<dbReference type="InterPro" id="IPR000014">
    <property type="entry name" value="PAS"/>
</dbReference>
<evidence type="ECO:0000256" key="10">
    <source>
        <dbReference type="SAM" id="Phobius"/>
    </source>
</evidence>
<dbReference type="GO" id="GO:0016036">
    <property type="term" value="P:cellular response to phosphate starvation"/>
    <property type="evidence" value="ECO:0007669"/>
    <property type="project" value="TreeGrafter"/>
</dbReference>
<dbReference type="Gene3D" id="6.10.340.10">
    <property type="match status" value="1"/>
</dbReference>
<evidence type="ECO:0000256" key="8">
    <source>
        <dbReference type="ARBA" id="ARBA00023136"/>
    </source>
</evidence>
<dbReference type="GO" id="GO:0000155">
    <property type="term" value="F:phosphorelay sensor kinase activity"/>
    <property type="evidence" value="ECO:0007669"/>
    <property type="project" value="InterPro"/>
</dbReference>
<accession>A0A1C6J215</accession>
<dbReference type="GO" id="GO:0005886">
    <property type="term" value="C:plasma membrane"/>
    <property type="evidence" value="ECO:0007669"/>
    <property type="project" value="TreeGrafter"/>
</dbReference>
<dbReference type="InterPro" id="IPR005467">
    <property type="entry name" value="His_kinase_dom"/>
</dbReference>
<dbReference type="CDD" id="cd00130">
    <property type="entry name" value="PAS"/>
    <property type="match status" value="1"/>
</dbReference>
<dbReference type="InterPro" id="IPR003660">
    <property type="entry name" value="HAMP_dom"/>
</dbReference>
<evidence type="ECO:0000256" key="1">
    <source>
        <dbReference type="ARBA" id="ARBA00000085"/>
    </source>
</evidence>
<dbReference type="FunFam" id="1.10.287.130:FF:000001">
    <property type="entry name" value="Two-component sensor histidine kinase"/>
    <property type="match status" value="1"/>
</dbReference>
<keyword evidence="10" id="KW-1133">Transmembrane helix</keyword>
<dbReference type="FunFam" id="3.30.565.10:FF:000006">
    <property type="entry name" value="Sensor histidine kinase WalK"/>
    <property type="match status" value="1"/>
</dbReference>
<evidence type="ECO:0000256" key="6">
    <source>
        <dbReference type="ARBA" id="ARBA00022777"/>
    </source>
</evidence>
<dbReference type="SUPFAM" id="SSF55874">
    <property type="entry name" value="ATPase domain of HSP90 chaperone/DNA topoisomerase II/histidine kinase"/>
    <property type="match status" value="1"/>
</dbReference>
<evidence type="ECO:0000256" key="2">
    <source>
        <dbReference type="ARBA" id="ARBA00004370"/>
    </source>
</evidence>
<keyword evidence="9" id="KW-0175">Coiled coil</keyword>
<dbReference type="SMART" id="SM00387">
    <property type="entry name" value="HATPase_c"/>
    <property type="match status" value="1"/>
</dbReference>
<dbReference type="InterPro" id="IPR003594">
    <property type="entry name" value="HATPase_dom"/>
</dbReference>
<dbReference type="PANTHER" id="PTHR45453:SF1">
    <property type="entry name" value="PHOSPHATE REGULON SENSOR PROTEIN PHOR"/>
    <property type="match status" value="1"/>
</dbReference>
<dbReference type="Gene3D" id="3.30.450.20">
    <property type="entry name" value="PAS domain"/>
    <property type="match status" value="1"/>
</dbReference>
<evidence type="ECO:0000256" key="5">
    <source>
        <dbReference type="ARBA" id="ARBA00022679"/>
    </source>
</evidence>
<dbReference type="CDD" id="cd00075">
    <property type="entry name" value="HATPase"/>
    <property type="match status" value="1"/>
</dbReference>
<dbReference type="PRINTS" id="PR00344">
    <property type="entry name" value="BCTRLSENSOR"/>
</dbReference>
<keyword evidence="5 13" id="KW-0808">Transferase</keyword>
<evidence type="ECO:0000259" key="11">
    <source>
        <dbReference type="PROSITE" id="PS50109"/>
    </source>
</evidence>
<dbReference type="Pfam" id="PF02518">
    <property type="entry name" value="HATPase_c"/>
    <property type="match status" value="1"/>
</dbReference>
<dbReference type="InterPro" id="IPR003661">
    <property type="entry name" value="HisK_dim/P_dom"/>
</dbReference>
<evidence type="ECO:0000313" key="13">
    <source>
        <dbReference type="EMBL" id="SCJ75930.1"/>
    </source>
</evidence>
<keyword evidence="7" id="KW-0902">Two-component regulatory system</keyword>
<dbReference type="PROSITE" id="PS50109">
    <property type="entry name" value="HIS_KIN"/>
    <property type="match status" value="1"/>
</dbReference>
<dbReference type="InterPro" id="IPR036097">
    <property type="entry name" value="HisK_dim/P_sf"/>
</dbReference>
<keyword evidence="8 10" id="KW-0472">Membrane</keyword>
<dbReference type="Gene3D" id="3.30.565.10">
    <property type="entry name" value="Histidine kinase-like ATPase, C-terminal domain"/>
    <property type="match status" value="1"/>
</dbReference>
<evidence type="ECO:0000256" key="9">
    <source>
        <dbReference type="SAM" id="Coils"/>
    </source>
</evidence>
<sequence length="587" mass="64093">MKREIFRRGLLCSVAAVLICAIFSAFILQREKKSEWETSLQNGLTLVSETMGQNPVAEDYTTAAKTFARTFAGARLTIIDRDGKVIGDSHQDPATMQNHADRPEVQQALKTGIGVNHQRFSQTLGTDMSYIAILGSDGYVYRAAQHVGGIDKSFTAILPAILASVLLAVAVAAWGAGRMAKKVAQPVELAAQGLRDINAGQYDKHLTLPEYDELAPLIVSINSLAENIENTLQDLEDEKKKSRFLLDNIADGLIAVDTDGHIVTINRAAREYLQAGGDLSGKTLSHATYDRQILEAVQRVCQGQGSGQVFDLTGTQQEGPGAQVLSCSVLPVRDSWLAGRQGGTRMGAIIVLRAVTEERLRQQMRSEFFQNASHELKTPITSIGGFAQLLQSGMVKDPATRQRYLDKIVAESERMGELIGDILKISKYEESPDRDRDQRVDIPAVAQEVLERLQPAAARAQVKTALHLDGSDLCIAGSRKDLEELLSNLCDNAVKYNRPGGTVDVRLHSLPDGVQITVSDTGIGIARVHLDRIFERFYRVDKDRNKQVGGTGLGLSIVKHIANRYGGTVEIQSAEGRGTTLTVTLRR</sequence>
<dbReference type="AlphaFoldDB" id="A0A1C6J215"/>
<dbReference type="EMBL" id="FMHG01000001">
    <property type="protein sequence ID" value="SCJ75930.1"/>
    <property type="molecule type" value="Genomic_DNA"/>
</dbReference>
<keyword evidence="4" id="KW-0597">Phosphoprotein</keyword>
<dbReference type="SMART" id="SM00091">
    <property type="entry name" value="PAS"/>
    <property type="match status" value="1"/>
</dbReference>
<dbReference type="PROSITE" id="PS50885">
    <property type="entry name" value="HAMP"/>
    <property type="match status" value="1"/>
</dbReference>
<dbReference type="SUPFAM" id="SSF47384">
    <property type="entry name" value="Homodimeric domain of signal transducing histidine kinase"/>
    <property type="match status" value="1"/>
</dbReference>
<comment type="subcellular location">
    <subcellularLocation>
        <location evidence="2">Membrane</location>
    </subcellularLocation>
</comment>
<proteinExistence type="predicted"/>
<evidence type="ECO:0000256" key="4">
    <source>
        <dbReference type="ARBA" id="ARBA00022553"/>
    </source>
</evidence>
<dbReference type="InterPro" id="IPR035965">
    <property type="entry name" value="PAS-like_dom_sf"/>
</dbReference>
<keyword evidence="10" id="KW-0812">Transmembrane</keyword>
<protein>
    <recommendedName>
        <fullName evidence="3">histidine kinase</fullName>
        <ecNumber evidence="3">2.7.13.3</ecNumber>
    </recommendedName>
</protein>
<dbReference type="EC" id="2.7.13.3" evidence="3"/>
<dbReference type="SMART" id="SM00388">
    <property type="entry name" value="HisKA"/>
    <property type="match status" value="1"/>
</dbReference>
<dbReference type="InterPro" id="IPR013656">
    <property type="entry name" value="PAS_4"/>
</dbReference>
<reference evidence="13" key="1">
    <citation type="submission" date="2015-09" db="EMBL/GenBank/DDBJ databases">
        <authorList>
            <consortium name="Pathogen Informatics"/>
        </authorList>
    </citation>
    <scope>NUCLEOTIDE SEQUENCE</scope>
    <source>
        <strain evidence="13">2789STDY5834896</strain>
    </source>
</reference>
<gene>
    <name evidence="13" type="primary">phoR_2</name>
    <name evidence="13" type="ORF">SAMEA3545359_01844</name>
</gene>
<dbReference type="Gene3D" id="1.10.287.130">
    <property type="match status" value="1"/>
</dbReference>
<keyword evidence="6" id="KW-0418">Kinase</keyword>
<evidence type="ECO:0000256" key="3">
    <source>
        <dbReference type="ARBA" id="ARBA00012438"/>
    </source>
</evidence>